<dbReference type="Proteomes" id="UP000284177">
    <property type="component" value="Unassembled WGS sequence"/>
</dbReference>
<dbReference type="AlphaFoldDB" id="A0A419T0S5"/>
<evidence type="ECO:0000313" key="2">
    <source>
        <dbReference type="Proteomes" id="UP000284177"/>
    </source>
</evidence>
<reference evidence="1 2" key="1">
    <citation type="submission" date="2016-08" db="EMBL/GenBank/DDBJ databases">
        <title>Novel Firmicutes and Novel Genomes.</title>
        <authorList>
            <person name="Poppleton D.I."/>
            <person name="Gribaldo S."/>
        </authorList>
    </citation>
    <scope>NUCLEOTIDE SEQUENCE [LARGE SCALE GENOMIC DNA]</scope>
    <source>
        <strain evidence="1 2">CTT3</strain>
    </source>
</reference>
<proteinExistence type="predicted"/>
<organism evidence="1 2">
    <name type="scientific">Thermohalobacter berrensis</name>
    <dbReference type="NCBI Taxonomy" id="99594"/>
    <lineage>
        <taxon>Bacteria</taxon>
        <taxon>Bacillati</taxon>
        <taxon>Bacillota</taxon>
        <taxon>Tissierellia</taxon>
        <taxon>Tissierellales</taxon>
        <taxon>Thermohalobacteraceae</taxon>
        <taxon>Thermohalobacter</taxon>
    </lineage>
</organism>
<keyword evidence="2" id="KW-1185">Reference proteome</keyword>
<name>A0A419T0S5_9FIRM</name>
<sequence>MDNSNPKTPLDEIRIQSGKERLCSHFTQLVNSNPDKAIDYINDQNLSFTTLFLLKEQLKNPDILENLSPRNQIALETTGEILDKDGKITNIQHTIPKLIHLIKSTLIWILKTGSKDDGLDDNFDKLLDIVAIILIKVFNELDLLPLILDIIFKRYKEGRLIHDLVWAFYESRDPNCLFLIGKRLRSENMKEVELACDLLKFIPGIDIKYKTNKDYLYFNFINWFEENRSFLYFTGESFQQGCNPIPYAVSLEAKYLCETIPTNSQNIYGTLSSKEFGKIKDFNSLDDSSRDLLASFSCKMRRKNIHWWNSWINKSIEEQLRIARIRKGGI</sequence>
<gene>
    <name evidence="1" type="ORF">BET03_03370</name>
</gene>
<protein>
    <submittedName>
        <fullName evidence="1">Uncharacterized protein</fullName>
    </submittedName>
</protein>
<evidence type="ECO:0000313" key="1">
    <source>
        <dbReference type="EMBL" id="RKD31180.1"/>
    </source>
</evidence>
<dbReference type="OrthoDB" id="1845039at2"/>
<dbReference type="EMBL" id="MCIB01000023">
    <property type="protein sequence ID" value="RKD31180.1"/>
    <property type="molecule type" value="Genomic_DNA"/>
</dbReference>
<comment type="caution">
    <text evidence="1">The sequence shown here is derived from an EMBL/GenBank/DDBJ whole genome shotgun (WGS) entry which is preliminary data.</text>
</comment>
<dbReference type="RefSeq" id="WP_120169534.1">
    <property type="nucleotide sequence ID" value="NZ_MCIB01000023.1"/>
</dbReference>
<accession>A0A419T0S5</accession>